<evidence type="ECO:0000256" key="11">
    <source>
        <dbReference type="ARBA" id="ARBA00023004"/>
    </source>
</evidence>
<feature type="transmembrane region" description="Helical" evidence="13">
    <location>
        <begin position="373"/>
        <end position="392"/>
    </location>
</feature>
<evidence type="ECO:0000256" key="3">
    <source>
        <dbReference type="ARBA" id="ARBA00022448"/>
    </source>
</evidence>
<feature type="transmembrane region" description="Helical" evidence="13">
    <location>
        <begin position="63"/>
        <end position="80"/>
    </location>
</feature>
<dbReference type="AlphaFoldDB" id="A0A5C6G1E3"/>
<gene>
    <name evidence="14" type="primary">cydA</name>
    <name evidence="14" type="ORF">V7x_32820</name>
</gene>
<comment type="subcellular location">
    <subcellularLocation>
        <location evidence="1">Cell inner membrane</location>
        <topology evidence="1">Multi-pass membrane protein</topology>
    </subcellularLocation>
</comment>
<sequence length="520" mass="57404">MELFAALDTVLLSRLQFALTIMFHYLFPPLTIGLGVVLVYLGLRYVMTGDRLFRDAQKFWTKIYALNFAMGVSTGIVMEFEFGTNWSVYSEFVGDVFGSALAAEGIFAFFLESGFLAVLVFGWDRVGPKMHLFSTMMVSLGSIFSAVWIVAANSWQQTPAGHHIVPVYRRGEPWVVDGELMMRAEITDFWAMVFNPTTVIRLTHTLTGAFIVGGSLVASVGAWYLLKNRHIEFARRSLNGGLIVMTIGAFTAAATGHLQAKITYAYQPAKMAAYEGHFETGPGHLTVFGIPDVKNETVRYDLSIPRAYSFLLKEDLNAEIVGLDRFAPEDRPPIWIPFVTYRVMVGIGTYLIVLSIVAVVFRLRNKLYTHRPLLFLFVITVFLSLIANHGGWVACEVGRQPWIVHPPLQWTGGEPGVGDVVVDETGVVQYDETQGLRTTDAVSKAISGEQVLGSLIGFGLIYGLLFIVWITVLHQKIQKGPDISEDADTSSASVEDLLDISSSRVSHSKHMIEPNGGSGA</sequence>
<evidence type="ECO:0000256" key="8">
    <source>
        <dbReference type="ARBA" id="ARBA00022723"/>
    </source>
</evidence>
<evidence type="ECO:0000256" key="12">
    <source>
        <dbReference type="ARBA" id="ARBA00023136"/>
    </source>
</evidence>
<protein>
    <submittedName>
        <fullName evidence="14">Cytochrome bd-I ubiquinol oxidase subunit 1</fullName>
    </submittedName>
</protein>
<feature type="transmembrane region" description="Helical" evidence="13">
    <location>
        <begin position="130"/>
        <end position="151"/>
    </location>
</feature>
<feature type="transmembrane region" description="Helical" evidence="13">
    <location>
        <begin position="451"/>
        <end position="473"/>
    </location>
</feature>
<evidence type="ECO:0000313" key="15">
    <source>
        <dbReference type="Proteomes" id="UP000316476"/>
    </source>
</evidence>
<dbReference type="GO" id="GO:0020037">
    <property type="term" value="F:heme binding"/>
    <property type="evidence" value="ECO:0007669"/>
    <property type="project" value="TreeGrafter"/>
</dbReference>
<dbReference type="InterPro" id="IPR002585">
    <property type="entry name" value="Cyt-d_ubiquinol_oxidase_su_1"/>
</dbReference>
<keyword evidence="10 13" id="KW-1133">Transmembrane helix</keyword>
<dbReference type="GO" id="GO:0070069">
    <property type="term" value="C:cytochrome complex"/>
    <property type="evidence" value="ECO:0007669"/>
    <property type="project" value="UniProtKB-UniRule"/>
</dbReference>
<keyword evidence="3 13" id="KW-0813">Transport</keyword>
<dbReference type="PANTHER" id="PTHR30365:SF0">
    <property type="entry name" value="CYTOCHROME BD-I UBIQUINOL OXIDASE SUBUNIT 1"/>
    <property type="match status" value="1"/>
</dbReference>
<feature type="transmembrane region" description="Helical" evidence="13">
    <location>
        <begin position="206"/>
        <end position="226"/>
    </location>
</feature>
<reference evidence="14 15" key="1">
    <citation type="submission" date="2019-02" db="EMBL/GenBank/DDBJ databases">
        <title>Deep-cultivation of Planctomycetes and their phenomic and genomic characterization uncovers novel biology.</title>
        <authorList>
            <person name="Wiegand S."/>
            <person name="Jogler M."/>
            <person name="Boedeker C."/>
            <person name="Pinto D."/>
            <person name="Vollmers J."/>
            <person name="Rivas-Marin E."/>
            <person name="Kohn T."/>
            <person name="Peeters S.H."/>
            <person name="Heuer A."/>
            <person name="Rast P."/>
            <person name="Oberbeckmann S."/>
            <person name="Bunk B."/>
            <person name="Jeske O."/>
            <person name="Meyerdierks A."/>
            <person name="Storesund J.E."/>
            <person name="Kallscheuer N."/>
            <person name="Luecker S."/>
            <person name="Lage O.M."/>
            <person name="Pohl T."/>
            <person name="Merkel B.J."/>
            <person name="Hornburger P."/>
            <person name="Mueller R.-W."/>
            <person name="Bruemmer F."/>
            <person name="Labrenz M."/>
            <person name="Spormann A.M."/>
            <person name="Op Den Camp H."/>
            <person name="Overmann J."/>
            <person name="Amann R."/>
            <person name="Jetten M.S.M."/>
            <person name="Mascher T."/>
            <person name="Medema M.H."/>
            <person name="Devos D.P."/>
            <person name="Kaster A.-K."/>
            <person name="Ovreas L."/>
            <person name="Rohde M."/>
            <person name="Galperin M.Y."/>
            <person name="Jogler C."/>
        </authorList>
    </citation>
    <scope>NUCLEOTIDE SEQUENCE [LARGE SCALE GENOMIC DNA]</scope>
    <source>
        <strain evidence="14 15">V7</strain>
    </source>
</reference>
<feature type="transmembrane region" description="Helical" evidence="13">
    <location>
        <begin position="100"/>
        <end position="123"/>
    </location>
</feature>
<dbReference type="RefSeq" id="WP_206036285.1">
    <property type="nucleotide sequence ID" value="NZ_SJPZ01000001.1"/>
</dbReference>
<evidence type="ECO:0000256" key="2">
    <source>
        <dbReference type="ARBA" id="ARBA00009819"/>
    </source>
</evidence>
<feature type="transmembrane region" description="Helical" evidence="13">
    <location>
        <begin position="238"/>
        <end position="258"/>
    </location>
</feature>
<dbReference type="GO" id="GO:0009055">
    <property type="term" value="F:electron transfer activity"/>
    <property type="evidence" value="ECO:0007669"/>
    <property type="project" value="UniProtKB-UniRule"/>
</dbReference>
<evidence type="ECO:0000313" key="14">
    <source>
        <dbReference type="EMBL" id="TWU67705.1"/>
    </source>
</evidence>
<evidence type="ECO:0000256" key="1">
    <source>
        <dbReference type="ARBA" id="ARBA00004429"/>
    </source>
</evidence>
<feature type="transmembrane region" description="Helical" evidence="13">
    <location>
        <begin position="334"/>
        <end position="361"/>
    </location>
</feature>
<evidence type="ECO:0000256" key="5">
    <source>
        <dbReference type="ARBA" id="ARBA00022519"/>
    </source>
</evidence>
<keyword evidence="6 13" id="KW-0349">Heme</keyword>
<evidence type="ECO:0000256" key="10">
    <source>
        <dbReference type="ARBA" id="ARBA00022989"/>
    </source>
</evidence>
<keyword evidence="7 13" id="KW-0812">Transmembrane</keyword>
<dbReference type="GO" id="GO:0046872">
    <property type="term" value="F:metal ion binding"/>
    <property type="evidence" value="ECO:0007669"/>
    <property type="project" value="UniProtKB-UniRule"/>
</dbReference>
<dbReference type="GO" id="GO:0016682">
    <property type="term" value="F:oxidoreductase activity, acting on diphenols and related substances as donors, oxygen as acceptor"/>
    <property type="evidence" value="ECO:0007669"/>
    <property type="project" value="TreeGrafter"/>
</dbReference>
<keyword evidence="11 13" id="KW-0408">Iron</keyword>
<dbReference type="GO" id="GO:0019646">
    <property type="term" value="P:aerobic electron transport chain"/>
    <property type="evidence" value="ECO:0007669"/>
    <property type="project" value="InterPro"/>
</dbReference>
<proteinExistence type="inferred from homology"/>
<comment type="similarity">
    <text evidence="2 13">Belongs to the cytochrome ubiquinol oxidase subunit 1 family.</text>
</comment>
<organism evidence="14 15">
    <name type="scientific">Crateriforma conspicua</name>
    <dbReference type="NCBI Taxonomy" id="2527996"/>
    <lineage>
        <taxon>Bacteria</taxon>
        <taxon>Pseudomonadati</taxon>
        <taxon>Planctomycetota</taxon>
        <taxon>Planctomycetia</taxon>
        <taxon>Planctomycetales</taxon>
        <taxon>Planctomycetaceae</taxon>
        <taxon>Crateriforma</taxon>
    </lineage>
</organism>
<name>A0A5C6G1E3_9PLAN</name>
<dbReference type="Proteomes" id="UP000316476">
    <property type="component" value="Unassembled WGS sequence"/>
</dbReference>
<dbReference type="EMBL" id="SJPZ01000001">
    <property type="protein sequence ID" value="TWU67705.1"/>
    <property type="molecule type" value="Genomic_DNA"/>
</dbReference>
<evidence type="ECO:0000256" key="9">
    <source>
        <dbReference type="ARBA" id="ARBA00022982"/>
    </source>
</evidence>
<dbReference type="Pfam" id="PF01654">
    <property type="entry name" value="Cyt_bd_oxida_I"/>
    <property type="match status" value="1"/>
</dbReference>
<dbReference type="PIRSF" id="PIRSF006446">
    <property type="entry name" value="Cyt_quinol_oxidase_1"/>
    <property type="match status" value="1"/>
</dbReference>
<keyword evidence="12 13" id="KW-0472">Membrane</keyword>
<accession>A0A5C6G1E3</accession>
<evidence type="ECO:0000256" key="7">
    <source>
        <dbReference type="ARBA" id="ARBA00022692"/>
    </source>
</evidence>
<evidence type="ECO:0000256" key="4">
    <source>
        <dbReference type="ARBA" id="ARBA00022475"/>
    </source>
</evidence>
<evidence type="ECO:0000256" key="6">
    <source>
        <dbReference type="ARBA" id="ARBA00022617"/>
    </source>
</evidence>
<keyword evidence="9 13" id="KW-0249">Electron transport</keyword>
<dbReference type="PANTHER" id="PTHR30365">
    <property type="entry name" value="CYTOCHROME D UBIQUINOL OXIDASE"/>
    <property type="match status" value="1"/>
</dbReference>
<evidence type="ECO:0000256" key="13">
    <source>
        <dbReference type="PIRNR" id="PIRNR006446"/>
    </source>
</evidence>
<keyword evidence="4 13" id="KW-1003">Cell membrane</keyword>
<feature type="transmembrane region" description="Helical" evidence="13">
    <location>
        <begin position="22"/>
        <end position="43"/>
    </location>
</feature>
<comment type="caution">
    <text evidence="14">The sequence shown here is derived from an EMBL/GenBank/DDBJ whole genome shotgun (WGS) entry which is preliminary data.</text>
</comment>
<dbReference type="GO" id="GO:0005886">
    <property type="term" value="C:plasma membrane"/>
    <property type="evidence" value="ECO:0007669"/>
    <property type="project" value="UniProtKB-SubCell"/>
</dbReference>
<keyword evidence="8 13" id="KW-0479">Metal-binding</keyword>
<keyword evidence="5" id="KW-0997">Cell inner membrane</keyword>